<dbReference type="InterPro" id="IPR052343">
    <property type="entry name" value="Retrotransposon-Effector_Assoc"/>
</dbReference>
<dbReference type="Proteomes" id="UP000235220">
    <property type="component" value="Chromosome 4"/>
</dbReference>
<dbReference type="InterPro" id="IPR002156">
    <property type="entry name" value="RNaseH_domain"/>
</dbReference>
<dbReference type="AlphaFoldDB" id="A0A6P9E9Z8"/>
<dbReference type="PROSITE" id="PS50878">
    <property type="entry name" value="RT_POL"/>
    <property type="match status" value="1"/>
</dbReference>
<dbReference type="KEGG" id="jre:109016147"/>
<evidence type="ECO:0000313" key="3">
    <source>
        <dbReference type="RefSeq" id="XP_035545050.1"/>
    </source>
</evidence>
<dbReference type="Pfam" id="PF13966">
    <property type="entry name" value="zf-RVT"/>
    <property type="match status" value="1"/>
</dbReference>
<dbReference type="InterPro" id="IPR036397">
    <property type="entry name" value="RNaseH_sf"/>
</dbReference>
<dbReference type="GO" id="GO:0003676">
    <property type="term" value="F:nucleic acid binding"/>
    <property type="evidence" value="ECO:0007669"/>
    <property type="project" value="InterPro"/>
</dbReference>
<dbReference type="InterPro" id="IPR026960">
    <property type="entry name" value="RVT-Znf"/>
</dbReference>
<dbReference type="Gene3D" id="3.60.10.10">
    <property type="entry name" value="Endonuclease/exonuclease/phosphatase"/>
    <property type="match status" value="1"/>
</dbReference>
<dbReference type="GO" id="GO:0004523">
    <property type="term" value="F:RNA-DNA hybrid ribonuclease activity"/>
    <property type="evidence" value="ECO:0007669"/>
    <property type="project" value="InterPro"/>
</dbReference>
<dbReference type="SUPFAM" id="SSF56672">
    <property type="entry name" value="DNA/RNA polymerases"/>
    <property type="match status" value="1"/>
</dbReference>
<dbReference type="Pfam" id="PF13456">
    <property type="entry name" value="RVT_3"/>
    <property type="match status" value="1"/>
</dbReference>
<dbReference type="RefSeq" id="XP_035545050.1">
    <property type="nucleotide sequence ID" value="XM_035689157.1"/>
</dbReference>
<proteinExistence type="predicted"/>
<organism evidence="2 3">
    <name type="scientific">Juglans regia</name>
    <name type="common">English walnut</name>
    <dbReference type="NCBI Taxonomy" id="51240"/>
    <lineage>
        <taxon>Eukaryota</taxon>
        <taxon>Viridiplantae</taxon>
        <taxon>Streptophyta</taxon>
        <taxon>Embryophyta</taxon>
        <taxon>Tracheophyta</taxon>
        <taxon>Spermatophyta</taxon>
        <taxon>Magnoliopsida</taxon>
        <taxon>eudicotyledons</taxon>
        <taxon>Gunneridae</taxon>
        <taxon>Pentapetalae</taxon>
        <taxon>rosids</taxon>
        <taxon>fabids</taxon>
        <taxon>Fagales</taxon>
        <taxon>Juglandaceae</taxon>
        <taxon>Juglans</taxon>
    </lineage>
</organism>
<dbReference type="SUPFAM" id="SSF53098">
    <property type="entry name" value="Ribonuclease H-like"/>
    <property type="match status" value="1"/>
</dbReference>
<dbReference type="PANTHER" id="PTHR46890:SF48">
    <property type="entry name" value="RNA-DIRECTED DNA POLYMERASE"/>
    <property type="match status" value="1"/>
</dbReference>
<dbReference type="InParanoid" id="A0A6P9E9Z8"/>
<keyword evidence="2" id="KW-1185">Reference proteome</keyword>
<dbReference type="GeneID" id="109016147"/>
<sequence>MEPFAAEEKLPELLNLLHMHKFITNEGEAGKIWVLWQDDVFVQVVLCKEQFILLRLEEGMSNILCGFVYAKCNMVKRRELWEQLNDQVVGCEPSIIMGDFNIIRDDSERRGGRPRPRAAMEDFNSWIEHCGLIEMRSLGRRFSWCNGQRGLSRSWGKLDRCFINASGLSNFPDAVCSYLARSTSDHSPMFLEMKKDPFVYGPPPFRFQQMWIEHPDFSSFVEHVWQEEVVGTGLLRLALKLKKLRGALRVWNKQIFSRTEFHLQEIQAQIDSLESALQQVWDPTTEQELLVKYAELANWRSKEETRLAQMAKIKWKKESIVNVPDLTHIISPVITAEESALLCDIPSIDEIKKALDSIPSNSAPGPDGFGAGFFKSAWDIIKMDSMSAVEEFFSGGKWPRFYTSSYVVLIPKMDIPSGFDKFRPKSLCSVFYKICSKIIVNRLTSLLPKMISLEQGAFIPGRSIFENISLTQEMVHSINKKIHGGNVVLKLDMAKAYDRVDWDFLLGVLFAFGFSNSFCSLIRECISTPWYSILMNGTTKGFFKGGRGLRQGDPLSPYLFIILQEILSRLIKQSVEEKRFGQFSQARGTRLISHLMYADDVVIFTNGGRSSIRNILRILDIYESWTGQLINKEKTAMFFSNKISIARKRNLKRLTGFSEGKFPFKYLGIPIVSGKLKIADLEELVRKVQTKISGWKMRLLSVGGRWLAQEPFAEILPVVEQPLLKIKDLKLDHGWDVEFLERVVGREHAEHVINVLERSKVGKDILIWTKTESGNFTTRSAWEGIRAWNGALAVDDNIRRIGIPLASKCNCCKNGQYEDINHVLFEGEVAAGIWKKCGALFGIRGAVLLAFSMNLGYGDSTKAELRALLEGIKRCKELNLAALDIEVDSQVVLSWLKKNRCGIWYLEDYWEELQELIKDMDYKVSHIFREGNAVADWLARWGARVGDAEWRNMSDVPAMLRGLIRMDKWGIASIRCKSHEVRY</sequence>
<evidence type="ECO:0000313" key="2">
    <source>
        <dbReference type="Proteomes" id="UP000235220"/>
    </source>
</evidence>
<dbReference type="CDD" id="cd01650">
    <property type="entry name" value="RT_nLTR_like"/>
    <property type="match status" value="1"/>
</dbReference>
<dbReference type="InterPro" id="IPR036691">
    <property type="entry name" value="Endo/exonu/phosph_ase_sf"/>
</dbReference>
<accession>A0A6P9E9Z8</accession>
<dbReference type="InterPro" id="IPR012337">
    <property type="entry name" value="RNaseH-like_sf"/>
</dbReference>
<dbReference type="OrthoDB" id="1306055at2759"/>
<evidence type="ECO:0000259" key="1">
    <source>
        <dbReference type="PROSITE" id="PS50878"/>
    </source>
</evidence>
<dbReference type="SUPFAM" id="SSF56219">
    <property type="entry name" value="DNase I-like"/>
    <property type="match status" value="1"/>
</dbReference>
<dbReference type="InterPro" id="IPR044730">
    <property type="entry name" value="RNase_H-like_dom_plant"/>
</dbReference>
<dbReference type="PANTHER" id="PTHR46890">
    <property type="entry name" value="NON-LTR RETROLELEMENT REVERSE TRANSCRIPTASE-LIKE PROTEIN-RELATED"/>
    <property type="match status" value="1"/>
</dbReference>
<feature type="domain" description="Reverse transcriptase" evidence="1">
    <location>
        <begin position="391"/>
        <end position="671"/>
    </location>
</feature>
<dbReference type="Pfam" id="PF00078">
    <property type="entry name" value="RVT_1"/>
    <property type="match status" value="1"/>
</dbReference>
<name>A0A6P9E9Z8_JUGRE</name>
<dbReference type="InterPro" id="IPR043502">
    <property type="entry name" value="DNA/RNA_pol_sf"/>
</dbReference>
<protein>
    <submittedName>
        <fullName evidence="3">Uncharacterized protein LOC109016147</fullName>
    </submittedName>
</protein>
<dbReference type="CDD" id="cd06222">
    <property type="entry name" value="RNase_H_like"/>
    <property type="match status" value="1"/>
</dbReference>
<dbReference type="InterPro" id="IPR000477">
    <property type="entry name" value="RT_dom"/>
</dbReference>
<dbReference type="Gene3D" id="3.30.420.10">
    <property type="entry name" value="Ribonuclease H-like superfamily/Ribonuclease H"/>
    <property type="match status" value="1"/>
</dbReference>
<reference evidence="3" key="1">
    <citation type="submission" date="2025-08" db="UniProtKB">
        <authorList>
            <consortium name="RefSeq"/>
        </authorList>
    </citation>
    <scope>IDENTIFICATION</scope>
    <source>
        <tissue evidence="3">Leaves</tissue>
    </source>
</reference>
<gene>
    <name evidence="3" type="primary">LOC109016147</name>
</gene>